<proteinExistence type="predicted"/>
<reference evidence="2 3" key="1">
    <citation type="submission" date="2023-07" db="EMBL/GenBank/DDBJ databases">
        <title>Genomic Encyclopedia of Type Strains, Phase IV (KMG-IV): sequencing the most valuable type-strain genomes for metagenomic binning, comparative biology and taxonomic classification.</title>
        <authorList>
            <person name="Goeker M."/>
        </authorList>
    </citation>
    <scope>NUCLEOTIDE SEQUENCE [LARGE SCALE GENOMIC DNA]</scope>
    <source>
        <strain evidence="2 3">DSM 9768</strain>
    </source>
</reference>
<name>A0ABT9ZUI5_9BACI</name>
<dbReference type="RefSeq" id="WP_307325504.1">
    <property type="nucleotide sequence ID" value="NZ_JAUSUG010000008.1"/>
</dbReference>
<feature type="compositionally biased region" description="Low complexity" evidence="1">
    <location>
        <begin position="73"/>
        <end position="85"/>
    </location>
</feature>
<keyword evidence="3" id="KW-1185">Reference proteome</keyword>
<comment type="caution">
    <text evidence="2">The sequence shown here is derived from an EMBL/GenBank/DDBJ whole genome shotgun (WGS) entry which is preliminary data.</text>
</comment>
<gene>
    <name evidence="2" type="ORF">J2S74_002284</name>
</gene>
<evidence type="ECO:0000256" key="1">
    <source>
        <dbReference type="SAM" id="MobiDB-lite"/>
    </source>
</evidence>
<dbReference type="EMBL" id="JAUSUG010000008">
    <property type="protein sequence ID" value="MDQ0254902.1"/>
    <property type="molecule type" value="Genomic_DNA"/>
</dbReference>
<organism evidence="2 3">
    <name type="scientific">Evansella vedderi</name>
    <dbReference type="NCBI Taxonomy" id="38282"/>
    <lineage>
        <taxon>Bacteria</taxon>
        <taxon>Bacillati</taxon>
        <taxon>Bacillota</taxon>
        <taxon>Bacilli</taxon>
        <taxon>Bacillales</taxon>
        <taxon>Bacillaceae</taxon>
        <taxon>Evansella</taxon>
    </lineage>
</organism>
<evidence type="ECO:0000313" key="3">
    <source>
        <dbReference type="Proteomes" id="UP001230005"/>
    </source>
</evidence>
<evidence type="ECO:0000313" key="2">
    <source>
        <dbReference type="EMBL" id="MDQ0254902.1"/>
    </source>
</evidence>
<sequence>MNINVTVGVTPELAKLLEGLSQLGKFAAAAQVDSAPLSPSQPVQEPAQQVVQPQQPAGVPTAAPAPVAPQPEPQQQSAPVQSAVPTSETTYTMDQLAVAATQLMDQGKRDALLQLLSSFGVQALTALPKEQYGAFATKLREQGAKI</sequence>
<feature type="compositionally biased region" description="Low complexity" evidence="1">
    <location>
        <begin position="38"/>
        <end position="65"/>
    </location>
</feature>
<protein>
    <submittedName>
        <fullName evidence="2">Uncharacterized protein</fullName>
    </submittedName>
</protein>
<accession>A0ABT9ZUI5</accession>
<dbReference type="Proteomes" id="UP001230005">
    <property type="component" value="Unassembled WGS sequence"/>
</dbReference>
<feature type="region of interest" description="Disordered" evidence="1">
    <location>
        <begin position="33"/>
        <end position="88"/>
    </location>
</feature>